<evidence type="ECO:0000313" key="3">
    <source>
        <dbReference type="Proteomes" id="UP001057455"/>
    </source>
</evidence>
<comment type="caution">
    <text evidence="2">The sequence shown here is derived from an EMBL/GenBank/DDBJ whole genome shotgun (WGS) entry which is preliminary data.</text>
</comment>
<evidence type="ECO:0000256" key="1">
    <source>
        <dbReference type="SAM" id="MobiDB-lite"/>
    </source>
</evidence>
<gene>
    <name evidence="2" type="ORF">BaOVIS_031860</name>
</gene>
<feature type="compositionally biased region" description="Basic and acidic residues" evidence="1">
    <location>
        <begin position="104"/>
        <end position="124"/>
    </location>
</feature>
<evidence type="ECO:0000313" key="2">
    <source>
        <dbReference type="EMBL" id="GFE55782.1"/>
    </source>
</evidence>
<keyword evidence="3" id="KW-1185">Reference proteome</keyword>
<feature type="region of interest" description="Disordered" evidence="1">
    <location>
        <begin position="104"/>
        <end position="143"/>
    </location>
</feature>
<feature type="region of interest" description="Disordered" evidence="1">
    <location>
        <begin position="30"/>
        <end position="49"/>
    </location>
</feature>
<dbReference type="Proteomes" id="UP001057455">
    <property type="component" value="Unassembled WGS sequence"/>
</dbReference>
<feature type="compositionally biased region" description="Polar residues" evidence="1">
    <location>
        <begin position="125"/>
        <end position="143"/>
    </location>
</feature>
<proteinExistence type="predicted"/>
<reference evidence="2" key="1">
    <citation type="submission" date="2019-12" db="EMBL/GenBank/DDBJ databases">
        <title>Genome sequence of Babesia ovis.</title>
        <authorList>
            <person name="Yamagishi J."/>
            <person name="Sevinc F."/>
            <person name="Xuan X."/>
        </authorList>
    </citation>
    <scope>NUCLEOTIDE SEQUENCE</scope>
    <source>
        <strain evidence="2">Selcuk</strain>
    </source>
</reference>
<protein>
    <submittedName>
        <fullName evidence="2">Uncharacterized protein</fullName>
    </submittedName>
</protein>
<accession>A0A9W5WWL8</accession>
<dbReference type="AlphaFoldDB" id="A0A9W5WWL8"/>
<dbReference type="EMBL" id="BLIY01000024">
    <property type="protein sequence ID" value="GFE55782.1"/>
    <property type="molecule type" value="Genomic_DNA"/>
</dbReference>
<name>A0A9W5WWL8_BABOV</name>
<organism evidence="2 3">
    <name type="scientific">Babesia ovis</name>
    <dbReference type="NCBI Taxonomy" id="5869"/>
    <lineage>
        <taxon>Eukaryota</taxon>
        <taxon>Sar</taxon>
        <taxon>Alveolata</taxon>
        <taxon>Apicomplexa</taxon>
        <taxon>Aconoidasida</taxon>
        <taxon>Piroplasmida</taxon>
        <taxon>Babesiidae</taxon>
        <taxon>Babesia</taxon>
    </lineage>
</organism>
<dbReference type="OrthoDB" id="365268at2759"/>
<sequence length="186" mass="21256">MNFVRTQNYSGSKASGGLIDFTKRSILETEETQKKDKKRNQDKQQVEFKPKELFTDRDIEYAVENLTSATAITSAFSEEDIQHLDKLEKKKDILWKKRKLEQEEYAKEAERKRKELLEKEDSSDSHNSATNNSTPPGDTYNSFTIFNVKRTDKEISSISGVCGIKVVNRKSKSSAPLIEGYSSSED</sequence>